<sequence length="263" mass="30304">MSNPRLTKLFTYASAGLYTLLKAFEYAVDTERSEMEFSVEVFRLKELHLTDGDLRWLVCKEFAVHGIETTVPAHKQRQFILDDSLVFNKRSCLALTLSGYHETLDASLSSYDKPVDTIVTGDDPNKSQVTQEHSESKKILSFGTYQNIVPERSSESLKQMIPSWHSERRELYWNGTLIKRYKVPSPNQETVLTVFEEENWPVRIDDPLPLRDGVVPKRRLQDTIKSLNRNQRNSLIKFRGDGSGEGVMWEGLCPEMYPENNIL</sequence>
<proteinExistence type="predicted"/>
<name>A0A517VV19_9PLAN</name>
<dbReference type="KEGG" id="gaw:V144x_22990"/>
<protein>
    <submittedName>
        <fullName evidence="1">Uncharacterized protein</fullName>
    </submittedName>
</protein>
<dbReference type="AlphaFoldDB" id="A0A517VV19"/>
<gene>
    <name evidence="1" type="ORF">V144x_22990</name>
</gene>
<dbReference type="EMBL" id="CP037920">
    <property type="protein sequence ID" value="QDT96841.1"/>
    <property type="molecule type" value="Genomic_DNA"/>
</dbReference>
<evidence type="ECO:0000313" key="2">
    <source>
        <dbReference type="Proteomes" id="UP000318704"/>
    </source>
</evidence>
<dbReference type="RefSeq" id="WP_144985238.1">
    <property type="nucleotide sequence ID" value="NZ_CP037920.1"/>
</dbReference>
<dbReference type="Proteomes" id="UP000318704">
    <property type="component" value="Chromosome"/>
</dbReference>
<accession>A0A517VV19</accession>
<evidence type="ECO:0000313" key="1">
    <source>
        <dbReference type="EMBL" id="QDT96841.1"/>
    </source>
</evidence>
<reference evidence="1 2" key="1">
    <citation type="submission" date="2019-03" db="EMBL/GenBank/DDBJ databases">
        <title>Deep-cultivation of Planctomycetes and their phenomic and genomic characterization uncovers novel biology.</title>
        <authorList>
            <person name="Wiegand S."/>
            <person name="Jogler M."/>
            <person name="Boedeker C."/>
            <person name="Pinto D."/>
            <person name="Vollmers J."/>
            <person name="Rivas-Marin E."/>
            <person name="Kohn T."/>
            <person name="Peeters S.H."/>
            <person name="Heuer A."/>
            <person name="Rast P."/>
            <person name="Oberbeckmann S."/>
            <person name="Bunk B."/>
            <person name="Jeske O."/>
            <person name="Meyerdierks A."/>
            <person name="Storesund J.E."/>
            <person name="Kallscheuer N."/>
            <person name="Luecker S."/>
            <person name="Lage O.M."/>
            <person name="Pohl T."/>
            <person name="Merkel B.J."/>
            <person name="Hornburger P."/>
            <person name="Mueller R.-W."/>
            <person name="Bruemmer F."/>
            <person name="Labrenz M."/>
            <person name="Spormann A.M."/>
            <person name="Op den Camp H."/>
            <person name="Overmann J."/>
            <person name="Amann R."/>
            <person name="Jetten M.S.M."/>
            <person name="Mascher T."/>
            <person name="Medema M.H."/>
            <person name="Devos D.P."/>
            <person name="Kaster A.-K."/>
            <person name="Ovreas L."/>
            <person name="Rohde M."/>
            <person name="Galperin M.Y."/>
            <person name="Jogler C."/>
        </authorList>
    </citation>
    <scope>NUCLEOTIDE SEQUENCE [LARGE SCALE GENOMIC DNA]</scope>
    <source>
        <strain evidence="1 2">V144</strain>
    </source>
</reference>
<organism evidence="1 2">
    <name type="scientific">Gimesia aquarii</name>
    <dbReference type="NCBI Taxonomy" id="2527964"/>
    <lineage>
        <taxon>Bacteria</taxon>
        <taxon>Pseudomonadati</taxon>
        <taxon>Planctomycetota</taxon>
        <taxon>Planctomycetia</taxon>
        <taxon>Planctomycetales</taxon>
        <taxon>Planctomycetaceae</taxon>
        <taxon>Gimesia</taxon>
    </lineage>
</organism>